<dbReference type="Pfam" id="PF01420">
    <property type="entry name" value="Methylase_S"/>
    <property type="match status" value="1"/>
</dbReference>
<evidence type="ECO:0000256" key="2">
    <source>
        <dbReference type="ARBA" id="ARBA00022747"/>
    </source>
</evidence>
<dbReference type="InterPro" id="IPR000055">
    <property type="entry name" value="Restrct_endonuc_typeI_TRD"/>
</dbReference>
<evidence type="ECO:0000256" key="3">
    <source>
        <dbReference type="ARBA" id="ARBA00023125"/>
    </source>
</evidence>
<dbReference type="PANTHER" id="PTHR30408:SF12">
    <property type="entry name" value="TYPE I RESTRICTION ENZYME MJAVIII SPECIFICITY SUBUNIT"/>
    <property type="match status" value="1"/>
</dbReference>
<sequence>MRAKLKEIASIQMGYSFRSRLDFMNKGLTAVIQMKDLTDDNVVDCRDLIQIDMDSLKDRHLARLGDIVFRSRGLVTTAVLLSEDPGQAVIAAPLIKIRVDEKAILPDYLVWYINQPLAQAYFTSRAKGTTQKMISKQTLENVEISVPSLDRQQAIVDIAALADKEQVLLEKIAVRRNHYVLTKLMQFVEKAS</sequence>
<gene>
    <name evidence="5" type="ORF">DSCOOX_39280</name>
</gene>
<name>A0A5K8AE27_9BACT</name>
<evidence type="ECO:0000313" key="5">
    <source>
        <dbReference type="EMBL" id="BBO90748.1"/>
    </source>
</evidence>
<dbReference type="AlphaFoldDB" id="A0A5K8AE27"/>
<accession>A0A5K8AE27</accession>
<dbReference type="InterPro" id="IPR044946">
    <property type="entry name" value="Restrct_endonuc_typeI_TRD_sf"/>
</dbReference>
<keyword evidence="2" id="KW-0680">Restriction system</keyword>
<reference evidence="5 6" key="1">
    <citation type="submission" date="2019-11" db="EMBL/GenBank/DDBJ databases">
        <title>Comparative genomics of hydrocarbon-degrading Desulfosarcina strains.</title>
        <authorList>
            <person name="Watanabe M."/>
            <person name="Kojima H."/>
            <person name="Fukui M."/>
        </authorList>
    </citation>
    <scope>NUCLEOTIDE SEQUENCE [LARGE SCALE GENOMIC DNA]</scope>
    <source>
        <strain evidence="6">oXyS1</strain>
    </source>
</reference>
<dbReference type="Gene3D" id="3.90.220.20">
    <property type="entry name" value="DNA methylase specificity domains"/>
    <property type="match status" value="1"/>
</dbReference>
<organism evidence="5 6">
    <name type="scientific">Desulfosarcina ovata subsp. ovata</name>
    <dbReference type="NCBI Taxonomy" id="2752305"/>
    <lineage>
        <taxon>Bacteria</taxon>
        <taxon>Pseudomonadati</taxon>
        <taxon>Thermodesulfobacteriota</taxon>
        <taxon>Desulfobacteria</taxon>
        <taxon>Desulfobacterales</taxon>
        <taxon>Desulfosarcinaceae</taxon>
        <taxon>Desulfosarcina</taxon>
    </lineage>
</organism>
<dbReference type="GO" id="GO:0003677">
    <property type="term" value="F:DNA binding"/>
    <property type="evidence" value="ECO:0007669"/>
    <property type="project" value="UniProtKB-KW"/>
</dbReference>
<evidence type="ECO:0000259" key="4">
    <source>
        <dbReference type="Pfam" id="PF01420"/>
    </source>
</evidence>
<dbReference type="RefSeq" id="WP_155311766.1">
    <property type="nucleotide sequence ID" value="NZ_AP021879.1"/>
</dbReference>
<dbReference type="SUPFAM" id="SSF116734">
    <property type="entry name" value="DNA methylase specificity domain"/>
    <property type="match status" value="1"/>
</dbReference>
<keyword evidence="6" id="KW-1185">Reference proteome</keyword>
<comment type="similarity">
    <text evidence="1">Belongs to the type-I restriction system S methylase family.</text>
</comment>
<feature type="domain" description="Type I restriction modification DNA specificity" evidence="4">
    <location>
        <begin position="4"/>
        <end position="159"/>
    </location>
</feature>
<dbReference type="Proteomes" id="UP000422108">
    <property type="component" value="Chromosome"/>
</dbReference>
<protein>
    <recommendedName>
        <fullName evidence="4">Type I restriction modification DNA specificity domain-containing protein</fullName>
    </recommendedName>
</protein>
<evidence type="ECO:0000256" key="1">
    <source>
        <dbReference type="ARBA" id="ARBA00010923"/>
    </source>
</evidence>
<keyword evidence="3" id="KW-0238">DNA-binding</keyword>
<dbReference type="GO" id="GO:0009307">
    <property type="term" value="P:DNA restriction-modification system"/>
    <property type="evidence" value="ECO:0007669"/>
    <property type="project" value="UniProtKB-KW"/>
</dbReference>
<evidence type="ECO:0000313" key="6">
    <source>
        <dbReference type="Proteomes" id="UP000422108"/>
    </source>
</evidence>
<dbReference type="EMBL" id="AP021879">
    <property type="protein sequence ID" value="BBO90748.1"/>
    <property type="molecule type" value="Genomic_DNA"/>
</dbReference>
<dbReference type="InterPro" id="IPR052021">
    <property type="entry name" value="Type-I_RS_S_subunit"/>
</dbReference>
<proteinExistence type="inferred from homology"/>
<dbReference type="PANTHER" id="PTHR30408">
    <property type="entry name" value="TYPE-1 RESTRICTION ENZYME ECOKI SPECIFICITY PROTEIN"/>
    <property type="match status" value="1"/>
</dbReference>